<feature type="domain" description="Outer membrane protein beta-barrel" evidence="3">
    <location>
        <begin position="43"/>
        <end position="262"/>
    </location>
</feature>
<dbReference type="EMBL" id="BMIF01000003">
    <property type="protein sequence ID" value="GGA61679.1"/>
    <property type="molecule type" value="Genomic_DNA"/>
</dbReference>
<accession>A0A916W294</accession>
<comment type="caution">
    <text evidence="4">The sequence shown here is derived from an EMBL/GenBank/DDBJ whole genome shotgun (WGS) entry which is preliminary data.</text>
</comment>
<name>A0A916W294_9HYPH</name>
<dbReference type="InterPro" id="IPR027385">
    <property type="entry name" value="Beta-barrel_OMP"/>
</dbReference>
<sequence length="292" mass="31581">MHRKLKLFVVASLLLGTSGALAADIPVQYSAVDVPPQAFAQSSVQDSYSTAGGWYLRGDLNHHWSQVRGIEYITYGAGEVAPGTNQFTWTDLSGAWSLGAGVGYQINRHLRTDLTADYWFKSDFRGSTSGTCASGDPCTSSDWSSYRALLVMANAYVDLGTYAGVTPYVGGGIGGAWVKWNDLTNETEDGSWVHRGGKGWRFAWSLMAGASYCLTDTLELDAGYRFTRIHGGRTFDLAGAVGPGFDRGFNVHEARAGLRYSFGGPSLNCAAQPQEVAFEQPSYEAPAPVYKY</sequence>
<organism evidence="4 5">
    <name type="scientific">Nitratireductor aestuarii</name>
    <dbReference type="NCBI Taxonomy" id="1735103"/>
    <lineage>
        <taxon>Bacteria</taxon>
        <taxon>Pseudomonadati</taxon>
        <taxon>Pseudomonadota</taxon>
        <taxon>Alphaproteobacteria</taxon>
        <taxon>Hyphomicrobiales</taxon>
        <taxon>Phyllobacteriaceae</taxon>
        <taxon>Nitratireductor</taxon>
    </lineage>
</organism>
<dbReference type="Proteomes" id="UP000636264">
    <property type="component" value="Unassembled WGS sequence"/>
</dbReference>
<dbReference type="InterPro" id="IPR011250">
    <property type="entry name" value="OMP/PagP_B-barrel"/>
</dbReference>
<gene>
    <name evidence="4" type="ORF">GCM10011385_14220</name>
</gene>
<keyword evidence="1 2" id="KW-0732">Signal</keyword>
<evidence type="ECO:0000313" key="5">
    <source>
        <dbReference type="Proteomes" id="UP000636264"/>
    </source>
</evidence>
<dbReference type="Gene3D" id="2.40.160.20">
    <property type="match status" value="1"/>
</dbReference>
<dbReference type="RefSeq" id="WP_188720272.1">
    <property type="nucleotide sequence ID" value="NZ_BMIF01000003.1"/>
</dbReference>
<evidence type="ECO:0000256" key="2">
    <source>
        <dbReference type="SAM" id="SignalP"/>
    </source>
</evidence>
<feature type="signal peptide" evidence="2">
    <location>
        <begin position="1"/>
        <end position="22"/>
    </location>
</feature>
<reference evidence="4" key="2">
    <citation type="submission" date="2020-09" db="EMBL/GenBank/DDBJ databases">
        <authorList>
            <person name="Sun Q."/>
            <person name="Zhou Y."/>
        </authorList>
    </citation>
    <scope>NUCLEOTIDE SEQUENCE</scope>
    <source>
        <strain evidence="4">CGMCC 1.15320</strain>
    </source>
</reference>
<dbReference type="Pfam" id="PF13505">
    <property type="entry name" value="OMP_b-brl"/>
    <property type="match status" value="1"/>
</dbReference>
<keyword evidence="5" id="KW-1185">Reference proteome</keyword>
<dbReference type="AlphaFoldDB" id="A0A916W294"/>
<feature type="chain" id="PRO_5036880185" evidence="2">
    <location>
        <begin position="23"/>
        <end position="292"/>
    </location>
</feature>
<evidence type="ECO:0000259" key="3">
    <source>
        <dbReference type="Pfam" id="PF13505"/>
    </source>
</evidence>
<proteinExistence type="predicted"/>
<dbReference type="SUPFAM" id="SSF56925">
    <property type="entry name" value="OMPA-like"/>
    <property type="match status" value="1"/>
</dbReference>
<protein>
    <submittedName>
        <fullName evidence="4">Opacity-associated protein</fullName>
    </submittedName>
</protein>
<evidence type="ECO:0000256" key="1">
    <source>
        <dbReference type="ARBA" id="ARBA00022729"/>
    </source>
</evidence>
<evidence type="ECO:0000313" key="4">
    <source>
        <dbReference type="EMBL" id="GGA61679.1"/>
    </source>
</evidence>
<reference evidence="4" key="1">
    <citation type="journal article" date="2014" name="Int. J. Syst. Evol. Microbiol.">
        <title>Complete genome sequence of Corynebacterium casei LMG S-19264T (=DSM 44701T), isolated from a smear-ripened cheese.</title>
        <authorList>
            <consortium name="US DOE Joint Genome Institute (JGI-PGF)"/>
            <person name="Walter F."/>
            <person name="Albersmeier A."/>
            <person name="Kalinowski J."/>
            <person name="Ruckert C."/>
        </authorList>
    </citation>
    <scope>NUCLEOTIDE SEQUENCE</scope>
    <source>
        <strain evidence="4">CGMCC 1.15320</strain>
    </source>
</reference>